<accession>A0A0P9P9M5</accession>
<gene>
    <name evidence="1" type="ORF">ALO79_03671</name>
</gene>
<dbReference type="AlphaFoldDB" id="A0A0P9P9M5"/>
<dbReference type="PATRIC" id="fig|264450.4.peg.4408"/>
<comment type="caution">
    <text evidence="1">The sequence shown here is derived from an EMBL/GenBank/DDBJ whole genome shotgun (WGS) entry which is preliminary data.</text>
</comment>
<protein>
    <submittedName>
        <fullName evidence="1">Uncharacterized protein</fullName>
    </submittedName>
</protein>
<evidence type="ECO:0000313" key="2">
    <source>
        <dbReference type="Proteomes" id="UP000050381"/>
    </source>
</evidence>
<dbReference type="EMBL" id="LJQD01000266">
    <property type="protein sequence ID" value="KPW95324.1"/>
    <property type="molecule type" value="Genomic_DNA"/>
</dbReference>
<dbReference type="RefSeq" id="WP_122298063.1">
    <property type="nucleotide sequence ID" value="NZ_LIIH01000009.1"/>
</dbReference>
<sequence length="68" mass="7344">MLSLSVTRATENGSRVLKLFFPGLIILPAPRVVMRLATLCAVLQRSLRIKALVYPDGTDDANCDLGDG</sequence>
<organism evidence="1 2">
    <name type="scientific">Pseudomonas syringae pv. castaneae</name>
    <dbReference type="NCBI Taxonomy" id="264450"/>
    <lineage>
        <taxon>Bacteria</taxon>
        <taxon>Pseudomonadati</taxon>
        <taxon>Pseudomonadota</taxon>
        <taxon>Gammaproteobacteria</taxon>
        <taxon>Pseudomonadales</taxon>
        <taxon>Pseudomonadaceae</taxon>
        <taxon>Pseudomonas</taxon>
        <taxon>Pseudomonas syringae</taxon>
    </lineage>
</organism>
<evidence type="ECO:0000313" key="1">
    <source>
        <dbReference type="EMBL" id="KPW95324.1"/>
    </source>
</evidence>
<name>A0A0P9P9M5_PSESX</name>
<reference evidence="1 2" key="1">
    <citation type="submission" date="2015-09" db="EMBL/GenBank/DDBJ databases">
        <title>Genome announcement of multiple Pseudomonas syringae strains.</title>
        <authorList>
            <person name="Thakur S."/>
            <person name="Wang P.W."/>
            <person name="Gong Y."/>
            <person name="Weir B.S."/>
            <person name="Guttman D.S."/>
        </authorList>
    </citation>
    <scope>NUCLEOTIDE SEQUENCE [LARGE SCALE GENOMIC DNA]</scope>
    <source>
        <strain evidence="1 2">ICMP9419</strain>
    </source>
</reference>
<proteinExistence type="predicted"/>
<dbReference type="Proteomes" id="UP000050381">
    <property type="component" value="Unassembled WGS sequence"/>
</dbReference>